<proteinExistence type="predicted"/>
<evidence type="ECO:0000313" key="1">
    <source>
        <dbReference type="EMBL" id="QVL34975.1"/>
    </source>
</evidence>
<gene>
    <name evidence="1" type="ORF">KIH39_21220</name>
</gene>
<keyword evidence="2" id="KW-1185">Reference proteome</keyword>
<dbReference type="Pfam" id="PF07591">
    <property type="entry name" value="PT-HINT"/>
    <property type="match status" value="1"/>
</dbReference>
<dbReference type="InterPro" id="IPR036844">
    <property type="entry name" value="Hint_dom_sf"/>
</dbReference>
<organism evidence="1 2">
    <name type="scientific">Telmatocola sphagniphila</name>
    <dbReference type="NCBI Taxonomy" id="1123043"/>
    <lineage>
        <taxon>Bacteria</taxon>
        <taxon>Pseudomonadati</taxon>
        <taxon>Planctomycetota</taxon>
        <taxon>Planctomycetia</taxon>
        <taxon>Gemmatales</taxon>
        <taxon>Gemmataceae</taxon>
    </lineage>
</organism>
<evidence type="ECO:0000313" key="2">
    <source>
        <dbReference type="Proteomes" id="UP000676194"/>
    </source>
</evidence>
<dbReference type="EMBL" id="CP074694">
    <property type="protein sequence ID" value="QVL34975.1"/>
    <property type="molecule type" value="Genomic_DNA"/>
</dbReference>
<evidence type="ECO:0008006" key="3">
    <source>
        <dbReference type="Google" id="ProtNLM"/>
    </source>
</evidence>
<name>A0A8E6EXD5_9BACT</name>
<accession>A0A8E6EXD5</accession>
<dbReference type="AlphaFoldDB" id="A0A8E6EXD5"/>
<dbReference type="CDD" id="cd00081">
    <property type="entry name" value="Hint"/>
    <property type="match status" value="1"/>
</dbReference>
<dbReference type="Proteomes" id="UP000676194">
    <property type="component" value="Chromosome"/>
</dbReference>
<protein>
    <recommendedName>
        <fullName evidence="3">Hint domain-containing protein</fullName>
    </recommendedName>
</protein>
<dbReference type="SUPFAM" id="SSF51294">
    <property type="entry name" value="Hedgehog/intein (Hint) domain"/>
    <property type="match status" value="1"/>
</dbReference>
<sequence length="161" mass="18561">MQSIKAGEYVYSRNDADPNGPIEPKLVEETFSRLAVIFHLQVENQVIRTTGEHPFFAEGKGWVDAQELLIGDRVLGSNGEWLTIRDLLDTGEFETVYNMRIADHHTYFVGDDRWGWEVWSHNKCIGEYADLRKIWAGAGKQIHHLLEQRFAKLLGMDPMKM</sequence>
<dbReference type="KEGG" id="tsph:KIH39_21220"/>
<dbReference type="Gene3D" id="2.170.16.10">
    <property type="entry name" value="Hedgehog/Intein (Hint) domain"/>
    <property type="match status" value="1"/>
</dbReference>
<reference evidence="1" key="1">
    <citation type="submission" date="2021-05" db="EMBL/GenBank/DDBJ databases">
        <title>Complete genome sequence of the cellulolytic planctomycete Telmatocola sphagniphila SP2T and characterization of the first cellulase from planctomycetes.</title>
        <authorList>
            <person name="Rakitin A.L."/>
            <person name="Beletsky A.V."/>
            <person name="Naumoff D.G."/>
            <person name="Kulichevskaya I.S."/>
            <person name="Mardanov A.V."/>
            <person name="Ravin N.V."/>
            <person name="Dedysh S.N."/>
        </authorList>
    </citation>
    <scope>NUCLEOTIDE SEQUENCE</scope>
    <source>
        <strain evidence="1">SP2T</strain>
    </source>
</reference>